<dbReference type="EMBL" id="CAKXAJ010021181">
    <property type="protein sequence ID" value="CAH2226371.1"/>
    <property type="molecule type" value="Genomic_DNA"/>
</dbReference>
<keyword evidence="2" id="KW-1185">Reference proteome</keyword>
<evidence type="ECO:0000313" key="1">
    <source>
        <dbReference type="EMBL" id="CAH2226371.1"/>
    </source>
</evidence>
<dbReference type="OrthoDB" id="407509at2759"/>
<sequence length="95" mass="11053">MTSDESLGAAGGSDSLDVIRLPPTRWTDDIRRVAGSCWRQASQDRGLWNSLQKTYVKLWTSMVELIRWMMMIGLISPPHRVANTRYWMFRIHQTN</sequence>
<dbReference type="AlphaFoldDB" id="A0A8S4R0S6"/>
<accession>A0A8S4R0S6</accession>
<dbReference type="Proteomes" id="UP000838756">
    <property type="component" value="Unassembled WGS sequence"/>
</dbReference>
<protein>
    <submittedName>
        <fullName evidence="1">Jg22759 protein</fullName>
    </submittedName>
</protein>
<organism evidence="1 2">
    <name type="scientific">Pararge aegeria aegeria</name>
    <dbReference type="NCBI Taxonomy" id="348720"/>
    <lineage>
        <taxon>Eukaryota</taxon>
        <taxon>Metazoa</taxon>
        <taxon>Ecdysozoa</taxon>
        <taxon>Arthropoda</taxon>
        <taxon>Hexapoda</taxon>
        <taxon>Insecta</taxon>
        <taxon>Pterygota</taxon>
        <taxon>Neoptera</taxon>
        <taxon>Endopterygota</taxon>
        <taxon>Lepidoptera</taxon>
        <taxon>Glossata</taxon>
        <taxon>Ditrysia</taxon>
        <taxon>Papilionoidea</taxon>
        <taxon>Nymphalidae</taxon>
        <taxon>Satyrinae</taxon>
        <taxon>Satyrini</taxon>
        <taxon>Parargina</taxon>
        <taxon>Pararge</taxon>
    </lineage>
</organism>
<evidence type="ECO:0000313" key="2">
    <source>
        <dbReference type="Proteomes" id="UP000838756"/>
    </source>
</evidence>
<comment type="caution">
    <text evidence="1">The sequence shown here is derived from an EMBL/GenBank/DDBJ whole genome shotgun (WGS) entry which is preliminary data.</text>
</comment>
<name>A0A8S4R0S6_9NEOP</name>
<reference evidence="1" key="1">
    <citation type="submission" date="2022-03" db="EMBL/GenBank/DDBJ databases">
        <authorList>
            <person name="Lindestad O."/>
        </authorList>
    </citation>
    <scope>NUCLEOTIDE SEQUENCE</scope>
</reference>
<proteinExistence type="predicted"/>
<gene>
    <name evidence="1" type="primary">jg22759</name>
    <name evidence="1" type="ORF">PAEG_LOCUS7077</name>
</gene>